<accession>L7LE98</accession>
<comment type="caution">
    <text evidence="1">The sequence shown here is derived from an EMBL/GenBank/DDBJ whole genome shotgun (WGS) entry which is preliminary data.</text>
</comment>
<gene>
    <name evidence="1" type="ORF">GOHSU_38_00310</name>
</gene>
<reference evidence="1 2" key="1">
    <citation type="submission" date="2012-12" db="EMBL/GenBank/DDBJ databases">
        <title>Whole genome shotgun sequence of Gordonia hirsuta NBRC 16056.</title>
        <authorList>
            <person name="Isaki-Nakamura S."/>
            <person name="Hosoyama A."/>
            <person name="Tsuchikane K."/>
            <person name="Katsumata H."/>
            <person name="Baba S."/>
            <person name="Yamazaki S."/>
            <person name="Fujita N."/>
        </authorList>
    </citation>
    <scope>NUCLEOTIDE SEQUENCE [LARGE SCALE GENOMIC DNA]</scope>
    <source>
        <strain evidence="1 2">NBRC 16056</strain>
    </source>
</reference>
<evidence type="ECO:0000313" key="2">
    <source>
        <dbReference type="Proteomes" id="UP000053405"/>
    </source>
</evidence>
<name>L7LE98_9ACTN</name>
<sequence length="81" mass="8726">MDDSVRHRNAIIGVLECGQVLGHDVAHVAGKDVRLIDLLDIPKTGEKIRFLQALAHALGDELLEYPLVHGHSLASRPLGSG</sequence>
<evidence type="ECO:0000313" key="1">
    <source>
        <dbReference type="EMBL" id="GAC58392.1"/>
    </source>
</evidence>
<protein>
    <submittedName>
        <fullName evidence="1">Uncharacterized protein</fullName>
    </submittedName>
</protein>
<dbReference type="AlphaFoldDB" id="L7LE98"/>
<dbReference type="EMBL" id="BANT01000038">
    <property type="protein sequence ID" value="GAC58392.1"/>
    <property type="molecule type" value="Genomic_DNA"/>
</dbReference>
<organism evidence="1 2">
    <name type="scientific">Gordonia hirsuta DSM 44140 = NBRC 16056</name>
    <dbReference type="NCBI Taxonomy" id="1121927"/>
    <lineage>
        <taxon>Bacteria</taxon>
        <taxon>Bacillati</taxon>
        <taxon>Actinomycetota</taxon>
        <taxon>Actinomycetes</taxon>
        <taxon>Mycobacteriales</taxon>
        <taxon>Gordoniaceae</taxon>
        <taxon>Gordonia</taxon>
    </lineage>
</organism>
<keyword evidence="2" id="KW-1185">Reference proteome</keyword>
<proteinExistence type="predicted"/>
<dbReference type="Proteomes" id="UP000053405">
    <property type="component" value="Unassembled WGS sequence"/>
</dbReference>